<evidence type="ECO:0000313" key="3">
    <source>
        <dbReference type="Proteomes" id="UP001332243"/>
    </source>
</evidence>
<proteinExistence type="predicted"/>
<evidence type="ECO:0000256" key="1">
    <source>
        <dbReference type="SAM" id="MobiDB-lite"/>
    </source>
</evidence>
<accession>A0ABU7RSB7</accession>
<feature type="region of interest" description="Disordered" evidence="1">
    <location>
        <begin position="1"/>
        <end position="43"/>
    </location>
</feature>
<evidence type="ECO:0000313" key="2">
    <source>
        <dbReference type="EMBL" id="MEE6259393.1"/>
    </source>
</evidence>
<protein>
    <submittedName>
        <fullName evidence="2">Uncharacterized protein</fullName>
    </submittedName>
</protein>
<comment type="caution">
    <text evidence="2">The sequence shown here is derived from an EMBL/GenBank/DDBJ whole genome shotgun (WGS) entry which is preliminary data.</text>
</comment>
<organism evidence="2 3">
    <name type="scientific">Plantactinospora sonchi</name>
    <dbReference type="NCBI Taxonomy" id="1544735"/>
    <lineage>
        <taxon>Bacteria</taxon>
        <taxon>Bacillati</taxon>
        <taxon>Actinomycetota</taxon>
        <taxon>Actinomycetes</taxon>
        <taxon>Micromonosporales</taxon>
        <taxon>Micromonosporaceae</taxon>
        <taxon>Plantactinospora</taxon>
    </lineage>
</organism>
<reference evidence="2 3" key="1">
    <citation type="submission" date="2024-01" db="EMBL/GenBank/DDBJ databases">
        <title>Genome insights into Plantactinospora sonchi sp. nov.</title>
        <authorList>
            <person name="Wang L."/>
        </authorList>
    </citation>
    <scope>NUCLEOTIDE SEQUENCE [LARGE SCALE GENOMIC DNA]</scope>
    <source>
        <strain evidence="2 3">NEAU-QY2</strain>
    </source>
</reference>
<sequence>MAAGNLPQPYQSDRPASRSGDVTPWTGAVPAAGRTAATGPPVHSARDLGFTGIPGRNHWWQLIDDKLKTRIHDRVGPTVEWWAYHHATYQDRAYVVVLGPHGLAVTTPTVNDAGRPAQLLQVRRFVPGSLRHVIVRQQPQWTGPATGAAGRTSIGGPGTAPPEPRLALTEDVRGFLGNLPTEAQARLQAPFLGADPVQASDYFYEGSAEQLDVWCYLAGGRTVTFASGRRVAAAGAPPQAASWQVICRQAEIAPK</sequence>
<feature type="compositionally biased region" description="Low complexity" evidence="1">
    <location>
        <begin position="26"/>
        <end position="42"/>
    </location>
</feature>
<dbReference type="EMBL" id="JAZGQK010000010">
    <property type="protein sequence ID" value="MEE6259393.1"/>
    <property type="molecule type" value="Genomic_DNA"/>
</dbReference>
<feature type="region of interest" description="Disordered" evidence="1">
    <location>
        <begin position="141"/>
        <end position="163"/>
    </location>
</feature>
<dbReference type="Proteomes" id="UP001332243">
    <property type="component" value="Unassembled WGS sequence"/>
</dbReference>
<gene>
    <name evidence="2" type="ORF">V1633_12930</name>
</gene>
<name>A0ABU7RSB7_9ACTN</name>
<keyword evidence="3" id="KW-1185">Reference proteome</keyword>
<dbReference type="RefSeq" id="WP_331214515.1">
    <property type="nucleotide sequence ID" value="NZ_JAZGQK010000010.1"/>
</dbReference>